<organism evidence="2 3">
    <name type="scientific">Argiope bruennichi</name>
    <name type="common">Wasp spider</name>
    <name type="synonym">Aranea bruennichi</name>
    <dbReference type="NCBI Taxonomy" id="94029"/>
    <lineage>
        <taxon>Eukaryota</taxon>
        <taxon>Metazoa</taxon>
        <taxon>Ecdysozoa</taxon>
        <taxon>Arthropoda</taxon>
        <taxon>Chelicerata</taxon>
        <taxon>Arachnida</taxon>
        <taxon>Araneae</taxon>
        <taxon>Araneomorphae</taxon>
        <taxon>Entelegynae</taxon>
        <taxon>Araneoidea</taxon>
        <taxon>Araneidae</taxon>
        <taxon>Argiope</taxon>
    </lineage>
</organism>
<gene>
    <name evidence="2" type="ORF">HNY73_009752</name>
</gene>
<feature type="compositionally biased region" description="Basic residues" evidence="1">
    <location>
        <begin position="76"/>
        <end position="86"/>
    </location>
</feature>
<protein>
    <submittedName>
        <fullName evidence="2">Uncharacterized protein</fullName>
    </submittedName>
</protein>
<reference evidence="2" key="1">
    <citation type="journal article" date="2020" name="bioRxiv">
        <title>Chromosome-level reference genome of the European wasp spider Argiope bruennichi: a resource for studies on range expansion and evolutionary adaptation.</title>
        <authorList>
            <person name="Sheffer M.M."/>
            <person name="Hoppe A."/>
            <person name="Krehenwinkel H."/>
            <person name="Uhl G."/>
            <person name="Kuss A.W."/>
            <person name="Jensen L."/>
            <person name="Jensen C."/>
            <person name="Gillespie R.G."/>
            <person name="Hoff K.J."/>
            <person name="Prost S."/>
        </authorList>
    </citation>
    <scope>NUCLEOTIDE SEQUENCE</scope>
</reference>
<dbReference type="EMBL" id="JABXBU010000015">
    <property type="protein sequence ID" value="KAF8788221.1"/>
    <property type="molecule type" value="Genomic_DNA"/>
</dbReference>
<evidence type="ECO:0000256" key="1">
    <source>
        <dbReference type="SAM" id="MobiDB-lite"/>
    </source>
</evidence>
<evidence type="ECO:0000313" key="3">
    <source>
        <dbReference type="Proteomes" id="UP000807504"/>
    </source>
</evidence>
<feature type="compositionally biased region" description="Basic and acidic residues" evidence="1">
    <location>
        <begin position="65"/>
        <end position="75"/>
    </location>
</feature>
<sequence>MIPTTQEILNQWELRNTERRQSVQVAKRSWESPEWTKSMARRAHPPRRPMGGNRRKKSSKNPRRKKEETTKDALGRKRSNHHLSFK</sequence>
<dbReference type="Proteomes" id="UP000807504">
    <property type="component" value="Unassembled WGS sequence"/>
</dbReference>
<comment type="caution">
    <text evidence="2">The sequence shown here is derived from an EMBL/GenBank/DDBJ whole genome shotgun (WGS) entry which is preliminary data.</text>
</comment>
<accession>A0A8T0FBE8</accession>
<evidence type="ECO:0000313" key="2">
    <source>
        <dbReference type="EMBL" id="KAF8788221.1"/>
    </source>
</evidence>
<name>A0A8T0FBE8_ARGBR</name>
<reference evidence="2" key="2">
    <citation type="submission" date="2020-06" db="EMBL/GenBank/DDBJ databases">
        <authorList>
            <person name="Sheffer M."/>
        </authorList>
    </citation>
    <scope>NUCLEOTIDE SEQUENCE</scope>
</reference>
<keyword evidence="3" id="KW-1185">Reference proteome</keyword>
<dbReference type="AlphaFoldDB" id="A0A8T0FBE8"/>
<feature type="compositionally biased region" description="Basic residues" evidence="1">
    <location>
        <begin position="39"/>
        <end position="64"/>
    </location>
</feature>
<feature type="region of interest" description="Disordered" evidence="1">
    <location>
        <begin position="16"/>
        <end position="86"/>
    </location>
</feature>
<proteinExistence type="predicted"/>